<dbReference type="Pfam" id="PF17800">
    <property type="entry name" value="NPL"/>
    <property type="match status" value="1"/>
</dbReference>
<accession>A0ABR2IXH9</accession>
<keyword evidence="3" id="KW-1185">Reference proteome</keyword>
<reference evidence="2 3" key="1">
    <citation type="submission" date="2024-04" db="EMBL/GenBank/DDBJ databases">
        <title>Tritrichomonas musculus Genome.</title>
        <authorList>
            <person name="Alves-Ferreira E."/>
            <person name="Grigg M."/>
            <person name="Lorenzi H."/>
            <person name="Galac M."/>
        </authorList>
    </citation>
    <scope>NUCLEOTIDE SEQUENCE [LARGE SCALE GENOMIC DNA]</scope>
    <source>
        <strain evidence="2 3">EAF2021</strain>
    </source>
</reference>
<protein>
    <recommendedName>
        <fullName evidence="1">Nucleoplasmin-like domain-containing protein</fullName>
    </recommendedName>
</protein>
<comment type="caution">
    <text evidence="2">The sequence shown here is derived from an EMBL/GenBank/DDBJ whole genome shotgun (WGS) entry which is preliminary data.</text>
</comment>
<dbReference type="Proteomes" id="UP001470230">
    <property type="component" value="Unassembled WGS sequence"/>
</dbReference>
<name>A0ABR2IXH9_9EUKA</name>
<evidence type="ECO:0000313" key="2">
    <source>
        <dbReference type="EMBL" id="KAK8870304.1"/>
    </source>
</evidence>
<evidence type="ECO:0000313" key="3">
    <source>
        <dbReference type="Proteomes" id="UP001470230"/>
    </source>
</evidence>
<feature type="domain" description="Nucleoplasmin-like" evidence="1">
    <location>
        <begin position="5"/>
        <end position="111"/>
    </location>
</feature>
<sequence length="156" mass="17243">MESGLWGIKVCHGEKTKIPIKDNLYTIVKNVSLGEISGDAQTLVKATVESIQLEKYNEATNEAPTITNSILIGALTPNKIEQISVTQQYTPLDTVTIEAAGPNDVYITGNYLCLSEEEEEEEEEATDESCAYDENQVTKSLMDVVINNKLENKKNE</sequence>
<dbReference type="EMBL" id="JAPFFF010000014">
    <property type="protein sequence ID" value="KAK8870304.1"/>
    <property type="molecule type" value="Genomic_DNA"/>
</dbReference>
<dbReference type="Gene3D" id="2.60.120.340">
    <property type="entry name" value="Nucleoplasmin core domain"/>
    <property type="match status" value="1"/>
</dbReference>
<proteinExistence type="predicted"/>
<gene>
    <name evidence="2" type="ORF">M9Y10_008182</name>
</gene>
<organism evidence="2 3">
    <name type="scientific">Tritrichomonas musculus</name>
    <dbReference type="NCBI Taxonomy" id="1915356"/>
    <lineage>
        <taxon>Eukaryota</taxon>
        <taxon>Metamonada</taxon>
        <taxon>Parabasalia</taxon>
        <taxon>Tritrichomonadida</taxon>
        <taxon>Tritrichomonadidae</taxon>
        <taxon>Tritrichomonas</taxon>
    </lineage>
</organism>
<evidence type="ECO:0000259" key="1">
    <source>
        <dbReference type="Pfam" id="PF17800"/>
    </source>
</evidence>
<dbReference type="InterPro" id="IPR041232">
    <property type="entry name" value="NPL"/>
</dbReference>